<sequence length="296" mass="32376">MDIRLVCFYGKVFCEVLSGSLEKAILDVHNKLRRQEGAADMKIMSWNGPLANQASKWAEKCHFEHGFDKTEGVDGSAGQNLFISGGSGQYTDMEAVVKAWYNEKKDYNYNKLSCSKVCGHYTQVVWADTNRLGCGYKYCSKLTEDNGKVKNNVHYIVCNYSPPGNFKGQKPFKKGDACSLCSSGSGWCRDGLCDSCSSASGDCTCPLKCKNCGTLNSSNCKCKCSTGWTGGDCSEDCKDNHSKCGKSPGYPKSVCKNPTIIDFMKSNYGGQKICNDASEMKIGKIVIILSILLAYI</sequence>
<dbReference type="InterPro" id="IPR035940">
    <property type="entry name" value="CAP_sf"/>
</dbReference>
<keyword evidence="3" id="KW-1185">Reference proteome</keyword>
<organism evidence="2 3">
    <name type="scientific">Dimorphilus gyrociliatus</name>
    <dbReference type="NCBI Taxonomy" id="2664684"/>
    <lineage>
        <taxon>Eukaryota</taxon>
        <taxon>Metazoa</taxon>
        <taxon>Spiralia</taxon>
        <taxon>Lophotrochozoa</taxon>
        <taxon>Annelida</taxon>
        <taxon>Polychaeta</taxon>
        <taxon>Polychaeta incertae sedis</taxon>
        <taxon>Dinophilidae</taxon>
        <taxon>Dimorphilus</taxon>
    </lineage>
</organism>
<accession>A0A7I8WA54</accession>
<protein>
    <submittedName>
        <fullName evidence="2">DgyrCDS13254</fullName>
    </submittedName>
</protein>
<gene>
    <name evidence="2" type="ORF">DGYR_LOCUS12472</name>
</gene>
<dbReference type="PROSITE" id="PS01010">
    <property type="entry name" value="CRISP_2"/>
    <property type="match status" value="1"/>
</dbReference>
<dbReference type="PANTHER" id="PTHR10334">
    <property type="entry name" value="CYSTEINE-RICH SECRETORY PROTEIN-RELATED"/>
    <property type="match status" value="1"/>
</dbReference>
<evidence type="ECO:0000313" key="2">
    <source>
        <dbReference type="EMBL" id="CAD5125017.1"/>
    </source>
</evidence>
<dbReference type="SMART" id="SM00198">
    <property type="entry name" value="SCP"/>
    <property type="match status" value="1"/>
</dbReference>
<evidence type="ECO:0000313" key="3">
    <source>
        <dbReference type="Proteomes" id="UP000549394"/>
    </source>
</evidence>
<dbReference type="InterPro" id="IPR018244">
    <property type="entry name" value="Allrgn_V5/Tpx1_CS"/>
</dbReference>
<dbReference type="InterPro" id="IPR001283">
    <property type="entry name" value="CRISP-related"/>
</dbReference>
<evidence type="ECO:0000259" key="1">
    <source>
        <dbReference type="SMART" id="SM00198"/>
    </source>
</evidence>
<dbReference type="SUPFAM" id="SSF55797">
    <property type="entry name" value="PR-1-like"/>
    <property type="match status" value="1"/>
</dbReference>
<dbReference type="Proteomes" id="UP000549394">
    <property type="component" value="Unassembled WGS sequence"/>
</dbReference>
<proteinExistence type="predicted"/>
<name>A0A7I8WA54_9ANNE</name>
<dbReference type="OrthoDB" id="674273at2759"/>
<dbReference type="InterPro" id="IPR014044">
    <property type="entry name" value="CAP_dom"/>
</dbReference>
<dbReference type="GO" id="GO:0005576">
    <property type="term" value="C:extracellular region"/>
    <property type="evidence" value="ECO:0007669"/>
    <property type="project" value="InterPro"/>
</dbReference>
<dbReference type="AlphaFoldDB" id="A0A7I8WA54"/>
<reference evidence="2 3" key="1">
    <citation type="submission" date="2020-08" db="EMBL/GenBank/DDBJ databases">
        <authorList>
            <person name="Hejnol A."/>
        </authorList>
    </citation>
    <scope>NUCLEOTIDE SEQUENCE [LARGE SCALE GENOMIC DNA]</scope>
</reference>
<dbReference type="EMBL" id="CAJFCJ010000024">
    <property type="protein sequence ID" value="CAD5125017.1"/>
    <property type="molecule type" value="Genomic_DNA"/>
</dbReference>
<dbReference type="Gene3D" id="3.40.33.10">
    <property type="entry name" value="CAP"/>
    <property type="match status" value="1"/>
</dbReference>
<dbReference type="PRINTS" id="PR00837">
    <property type="entry name" value="V5TPXLIKE"/>
</dbReference>
<dbReference type="Pfam" id="PF00188">
    <property type="entry name" value="CAP"/>
    <property type="match status" value="1"/>
</dbReference>
<dbReference type="PROSITE" id="PS01009">
    <property type="entry name" value="CRISP_1"/>
    <property type="match status" value="1"/>
</dbReference>
<comment type="caution">
    <text evidence="2">The sequence shown here is derived from an EMBL/GenBank/DDBJ whole genome shotgun (WGS) entry which is preliminary data.</text>
</comment>
<feature type="domain" description="SCP" evidence="1">
    <location>
        <begin position="20"/>
        <end position="168"/>
    </location>
</feature>